<keyword evidence="1" id="KW-0813">Transport</keyword>
<dbReference type="GO" id="GO:0005524">
    <property type="term" value="F:ATP binding"/>
    <property type="evidence" value="ECO:0007669"/>
    <property type="project" value="UniProtKB-KW"/>
</dbReference>
<evidence type="ECO:0000313" key="6">
    <source>
        <dbReference type="Proteomes" id="UP001152872"/>
    </source>
</evidence>
<dbReference type="Pfam" id="PF12399">
    <property type="entry name" value="BCA_ABC_TP_C"/>
    <property type="match status" value="1"/>
</dbReference>
<keyword evidence="6" id="KW-1185">Reference proteome</keyword>
<dbReference type="GO" id="GO:0005886">
    <property type="term" value="C:plasma membrane"/>
    <property type="evidence" value="ECO:0007669"/>
    <property type="project" value="TreeGrafter"/>
</dbReference>
<dbReference type="InterPro" id="IPR027417">
    <property type="entry name" value="P-loop_NTPase"/>
</dbReference>
<dbReference type="InterPro" id="IPR003593">
    <property type="entry name" value="AAA+_ATPase"/>
</dbReference>
<dbReference type="GO" id="GO:0016887">
    <property type="term" value="F:ATP hydrolysis activity"/>
    <property type="evidence" value="ECO:0007669"/>
    <property type="project" value="InterPro"/>
</dbReference>
<dbReference type="InterPro" id="IPR017781">
    <property type="entry name" value="ABC_transptr_urea_ATP-bd_UrtD"/>
</dbReference>
<dbReference type="Pfam" id="PF00005">
    <property type="entry name" value="ABC_tran"/>
    <property type="match status" value="1"/>
</dbReference>
<gene>
    <name evidence="5" type="primary">urtD</name>
    <name evidence="5" type="ORF">FEV09_04075</name>
</gene>
<dbReference type="EMBL" id="VBTY01000020">
    <property type="protein sequence ID" value="MDG3493727.1"/>
    <property type="molecule type" value="Genomic_DNA"/>
</dbReference>
<keyword evidence="3 5" id="KW-0067">ATP-binding</keyword>
<dbReference type="CDD" id="cd03219">
    <property type="entry name" value="ABC_Mj1267_LivG_branched"/>
    <property type="match status" value="1"/>
</dbReference>
<keyword evidence="2" id="KW-0547">Nucleotide-binding</keyword>
<sequence>MNTTTSASIDSAPVTHTEGAILSIKDLKVVFSGFKALKGVNLDVGENEIVTIIGPNGAGKSTLLDAIVGKSPVASGHVFYHGKDITNRSAFEVARMGIGRKFQNPNVYNELTVFDNILLALKGSHGVFSSIKSKLTAAKRDKIITVLDRVGLLEKGYSKVSSLSHGQKQWVEIGMVIAQDPSVVLLDEPTAGMTPDETHLTGEIIKTISQNHSVVVIEHDMEFVKQIAQRIVVLHQGEKLTEGSVSEVQSNPKVIEVYLGREQIDAA</sequence>
<accession>A0A9X4M4W5</accession>
<dbReference type="AlphaFoldDB" id="A0A9X4M4W5"/>
<evidence type="ECO:0000259" key="4">
    <source>
        <dbReference type="PROSITE" id="PS50893"/>
    </source>
</evidence>
<dbReference type="InterPro" id="IPR003439">
    <property type="entry name" value="ABC_transporter-like_ATP-bd"/>
</dbReference>
<dbReference type="InterPro" id="IPR032823">
    <property type="entry name" value="BCA_ABC_TP_C"/>
</dbReference>
<dbReference type="PROSITE" id="PS50893">
    <property type="entry name" value="ABC_TRANSPORTER_2"/>
    <property type="match status" value="1"/>
</dbReference>
<proteinExistence type="predicted"/>
<dbReference type="SUPFAM" id="SSF52540">
    <property type="entry name" value="P-loop containing nucleoside triphosphate hydrolases"/>
    <property type="match status" value="1"/>
</dbReference>
<dbReference type="InterPro" id="IPR051120">
    <property type="entry name" value="ABC_AA/LPS_Transport"/>
</dbReference>
<comment type="caution">
    <text evidence="5">The sequence shown here is derived from an EMBL/GenBank/DDBJ whole genome shotgun (WGS) entry which is preliminary data.</text>
</comment>
<dbReference type="RefSeq" id="WP_009625778.1">
    <property type="nucleotide sequence ID" value="NZ_VBTY01000020.1"/>
</dbReference>
<dbReference type="NCBIfam" id="TIGR03411">
    <property type="entry name" value="urea_trans_UrtD"/>
    <property type="match status" value="1"/>
</dbReference>
<protein>
    <submittedName>
        <fullName evidence="5">Urea ABC transporter ATP-binding protein UrtD</fullName>
    </submittedName>
</protein>
<dbReference type="PANTHER" id="PTHR45772:SF8">
    <property type="entry name" value="HIGH-AFFINITY BRANCHED-CHAIN AMINO ACID TRANSPORT ATP-BINDING PROTEIN"/>
    <property type="match status" value="1"/>
</dbReference>
<organism evidence="5 6">
    <name type="scientific">Pseudanabaena catenata USMAC16</name>
    <dbReference type="NCBI Taxonomy" id="1855837"/>
    <lineage>
        <taxon>Bacteria</taxon>
        <taxon>Bacillati</taxon>
        <taxon>Cyanobacteriota</taxon>
        <taxon>Cyanophyceae</taxon>
        <taxon>Pseudanabaenales</taxon>
        <taxon>Pseudanabaenaceae</taxon>
        <taxon>Pseudanabaena</taxon>
    </lineage>
</organism>
<evidence type="ECO:0000313" key="5">
    <source>
        <dbReference type="EMBL" id="MDG3493727.1"/>
    </source>
</evidence>
<reference evidence="5" key="1">
    <citation type="submission" date="2019-05" db="EMBL/GenBank/DDBJ databases">
        <title>Whole genome sequencing of Pseudanabaena catenata USMAC16.</title>
        <authorList>
            <person name="Khan Z."/>
            <person name="Omar W.M."/>
            <person name="Convey P."/>
            <person name="Merican F."/>
            <person name="Najimudin N."/>
        </authorList>
    </citation>
    <scope>NUCLEOTIDE SEQUENCE</scope>
    <source>
        <strain evidence="5">USMAC16</strain>
    </source>
</reference>
<evidence type="ECO:0000256" key="3">
    <source>
        <dbReference type="ARBA" id="ARBA00022840"/>
    </source>
</evidence>
<dbReference type="PANTHER" id="PTHR45772">
    <property type="entry name" value="CONSERVED COMPONENT OF ABC TRANSPORTER FOR NATURAL AMINO ACIDS-RELATED"/>
    <property type="match status" value="1"/>
</dbReference>
<evidence type="ECO:0000256" key="2">
    <source>
        <dbReference type="ARBA" id="ARBA00022741"/>
    </source>
</evidence>
<evidence type="ECO:0000256" key="1">
    <source>
        <dbReference type="ARBA" id="ARBA00022448"/>
    </source>
</evidence>
<dbReference type="Proteomes" id="UP001152872">
    <property type="component" value="Unassembled WGS sequence"/>
</dbReference>
<dbReference type="SMART" id="SM00382">
    <property type="entry name" value="AAA"/>
    <property type="match status" value="1"/>
</dbReference>
<dbReference type="Gene3D" id="3.40.50.300">
    <property type="entry name" value="P-loop containing nucleotide triphosphate hydrolases"/>
    <property type="match status" value="1"/>
</dbReference>
<name>A0A9X4M4W5_9CYAN</name>
<dbReference type="FunFam" id="3.40.50.300:FF:000421">
    <property type="entry name" value="Branched-chain amino acid ABC transporter ATP-binding protein"/>
    <property type="match status" value="1"/>
</dbReference>
<feature type="domain" description="ABC transporter" evidence="4">
    <location>
        <begin position="22"/>
        <end position="261"/>
    </location>
</feature>